<dbReference type="EMBL" id="CP096257">
    <property type="protein sequence ID" value="UPT92465.1"/>
    <property type="molecule type" value="Genomic_DNA"/>
</dbReference>
<gene>
    <name evidence="1" type="ORF">HAP41_0000049380</name>
</gene>
<keyword evidence="1" id="KW-0614">Plasmid</keyword>
<dbReference type="PANTHER" id="PTHR39441:SF1">
    <property type="entry name" value="DUF2252 DOMAIN-CONTAINING PROTEIN"/>
    <property type="match status" value="1"/>
</dbReference>
<proteinExistence type="predicted"/>
<dbReference type="AlphaFoldDB" id="A0A8T5VJX4"/>
<accession>A0A8T5VJX4</accession>
<dbReference type="PANTHER" id="PTHR39441">
    <property type="entry name" value="DUF2252 DOMAIN-CONTAINING PROTEIN"/>
    <property type="match status" value="1"/>
</dbReference>
<reference evidence="1 2" key="1">
    <citation type="journal article" date="2017" name="Syst. Appl. Microbiol.">
        <title>Soybeans inoculated with root zone soils of Canadian native legumes harbour diverse and novel Bradyrhizobium spp. that possess agricultural potential.</title>
        <authorList>
            <person name="Bromfield E.S.P."/>
            <person name="Cloutier S."/>
            <person name="Tambong J.T."/>
            <person name="Tran Thi T.V."/>
        </authorList>
    </citation>
    <scope>NUCLEOTIDE SEQUENCE [LARGE SCALE GENOMIC DNA]</scope>
    <source>
        <strain evidence="1 2">1S5</strain>
    </source>
</reference>
<dbReference type="Proteomes" id="UP000551709">
    <property type="component" value="Plasmid pBb1S5b"/>
</dbReference>
<protein>
    <submittedName>
        <fullName evidence="1">DUF2252 domain-containing protein</fullName>
    </submittedName>
</protein>
<name>A0A8T5VJX4_9BRAD</name>
<dbReference type="InterPro" id="IPR018721">
    <property type="entry name" value="DUF2252"/>
</dbReference>
<evidence type="ECO:0000313" key="2">
    <source>
        <dbReference type="Proteomes" id="UP000551709"/>
    </source>
</evidence>
<geneLocation type="plasmid" evidence="1 2">
    <name>pBb1S5b</name>
</geneLocation>
<organism evidence="1 2">
    <name type="scientific">Bradyrhizobium barranii subsp. apii</name>
    <dbReference type="NCBI Taxonomy" id="2819348"/>
    <lineage>
        <taxon>Bacteria</taxon>
        <taxon>Pseudomonadati</taxon>
        <taxon>Pseudomonadota</taxon>
        <taxon>Alphaproteobacteria</taxon>
        <taxon>Hyphomicrobiales</taxon>
        <taxon>Nitrobacteraceae</taxon>
        <taxon>Bradyrhizobium</taxon>
        <taxon>Bradyrhizobium barranii</taxon>
    </lineage>
</organism>
<sequence length="124" mass="13996">MSFVEENTAYENWMRTVGDVVEDDLDRKHDRMSKNAFKFLRATFFRWAYAVKATAPEIIGLPAPLAVGDAHVENFGIWRDAETRLVWGVNDHDDAAEIPYASDILRLAVSVRLANFSVGNHDVA</sequence>
<evidence type="ECO:0000313" key="1">
    <source>
        <dbReference type="EMBL" id="UPT92465.1"/>
    </source>
</evidence>
<dbReference type="Pfam" id="PF10009">
    <property type="entry name" value="DUF2252"/>
    <property type="match status" value="1"/>
</dbReference>
<dbReference type="RefSeq" id="WP_224581108.1">
    <property type="nucleotide sequence ID" value="NZ_CP096257.1"/>
</dbReference>